<evidence type="ECO:0000313" key="3">
    <source>
        <dbReference type="Proteomes" id="UP000557872"/>
    </source>
</evidence>
<proteinExistence type="predicted"/>
<dbReference type="RefSeq" id="WP_178931269.1">
    <property type="nucleotide sequence ID" value="NZ_JACBAZ010000001.1"/>
</dbReference>
<evidence type="ECO:0000313" key="2">
    <source>
        <dbReference type="EMBL" id="NWK54759.1"/>
    </source>
</evidence>
<reference evidence="2 3" key="1">
    <citation type="submission" date="2020-07" db="EMBL/GenBank/DDBJ databases">
        <title>Roseicoccus Jingziensis gen. nov., sp. nov., isolated from coastal seawater.</title>
        <authorList>
            <person name="Feng X."/>
        </authorList>
    </citation>
    <scope>NUCLEOTIDE SEQUENCE [LARGE SCALE GENOMIC DNA]</scope>
    <source>
        <strain evidence="2 3">N1E253</strain>
    </source>
</reference>
<accession>A0A851GC54</accession>
<evidence type="ECO:0000256" key="1">
    <source>
        <dbReference type="SAM" id="SignalP"/>
    </source>
</evidence>
<organism evidence="2 3">
    <name type="scientific">Oceaniferula marina</name>
    <dbReference type="NCBI Taxonomy" id="2748318"/>
    <lineage>
        <taxon>Bacteria</taxon>
        <taxon>Pseudomonadati</taxon>
        <taxon>Verrucomicrobiota</taxon>
        <taxon>Verrucomicrobiia</taxon>
        <taxon>Verrucomicrobiales</taxon>
        <taxon>Verrucomicrobiaceae</taxon>
        <taxon>Oceaniferula</taxon>
    </lineage>
</organism>
<dbReference type="EMBL" id="JACBAZ010000001">
    <property type="protein sequence ID" value="NWK54759.1"/>
    <property type="molecule type" value="Genomic_DNA"/>
</dbReference>
<dbReference type="AlphaFoldDB" id="A0A851GC54"/>
<name>A0A851GC54_9BACT</name>
<keyword evidence="3" id="KW-1185">Reference proteome</keyword>
<evidence type="ECO:0008006" key="4">
    <source>
        <dbReference type="Google" id="ProtNLM"/>
    </source>
</evidence>
<dbReference type="Proteomes" id="UP000557872">
    <property type="component" value="Unassembled WGS sequence"/>
</dbReference>
<feature type="chain" id="PRO_5033064044" description="Porin" evidence="1">
    <location>
        <begin position="21"/>
        <end position="281"/>
    </location>
</feature>
<comment type="caution">
    <text evidence="2">The sequence shown here is derived from an EMBL/GenBank/DDBJ whole genome shotgun (WGS) entry which is preliminary data.</text>
</comment>
<gene>
    <name evidence="2" type="ORF">HW115_04005</name>
</gene>
<feature type="signal peptide" evidence="1">
    <location>
        <begin position="1"/>
        <end position="20"/>
    </location>
</feature>
<keyword evidence="1" id="KW-0732">Signal</keyword>
<protein>
    <recommendedName>
        <fullName evidence="4">Porin</fullName>
    </recommendedName>
</protein>
<sequence>MKNTIITGAAAIALAAPSIAGTPVTYTAPEPAPSNLGLSGDLSLAYQSQWDFRGISTTAADAVDYLTDGNSDTDNIVIAELNAGYAFTENFSLVGGATVRSLGDTSIDHNTYRFGALWQQEDCFSIEVGYQYHDLRTIVDTGNLDELYANFGFVCPWTGTNLNLFWAHSLDGLDAGDLVGDSDVLDGDYLELNGKKTFELNEWASLGIYGGIAYGFDYWSNNDDFTHWFIGLDLPLKATEYLTVTPYVTYTDGLSGTEDVFGSGIDEGDEFLWGVKASVNF</sequence>